<keyword evidence="2" id="KW-0378">Hydrolase</keyword>
<dbReference type="GO" id="GO:0015074">
    <property type="term" value="P:DNA integration"/>
    <property type="evidence" value="ECO:0007669"/>
    <property type="project" value="InterPro"/>
</dbReference>
<dbReference type="PANTHER" id="PTHR42648:SF28">
    <property type="entry name" value="TRANSPOSON-ENCODED PROTEIN WITH RIBONUCLEASE H-LIKE AND RETROVIRUS ZINC FINGER-LIKE DOMAINS"/>
    <property type="match status" value="1"/>
</dbReference>
<dbReference type="GO" id="GO:0016787">
    <property type="term" value="F:hydrolase activity"/>
    <property type="evidence" value="ECO:0007669"/>
    <property type="project" value="UniProtKB-KW"/>
</dbReference>
<keyword evidence="1" id="KW-0479">Metal-binding</keyword>
<evidence type="ECO:0000259" key="3">
    <source>
        <dbReference type="PROSITE" id="PS50994"/>
    </source>
</evidence>
<feature type="domain" description="Integrase catalytic" evidence="3">
    <location>
        <begin position="50"/>
        <end position="142"/>
    </location>
</feature>
<dbReference type="SUPFAM" id="SSF53098">
    <property type="entry name" value="Ribonuclease H-like"/>
    <property type="match status" value="1"/>
</dbReference>
<dbReference type="PANTHER" id="PTHR42648">
    <property type="entry name" value="TRANSPOSASE, PUTATIVE-RELATED"/>
    <property type="match status" value="1"/>
</dbReference>
<dbReference type="Pfam" id="PF07727">
    <property type="entry name" value="RVT_2"/>
    <property type="match status" value="1"/>
</dbReference>
<dbReference type="RefSeq" id="XP_015967041.1">
    <property type="nucleotide sequence ID" value="XM_016111555.1"/>
</dbReference>
<dbReference type="InterPro" id="IPR013103">
    <property type="entry name" value="RVT_2"/>
</dbReference>
<dbReference type="InterPro" id="IPR012337">
    <property type="entry name" value="RNaseH-like_sf"/>
</dbReference>
<evidence type="ECO:0000256" key="2">
    <source>
        <dbReference type="ARBA" id="ARBA00022801"/>
    </source>
</evidence>
<dbReference type="PROSITE" id="PS50994">
    <property type="entry name" value="INTEGRASE"/>
    <property type="match status" value="1"/>
</dbReference>
<dbReference type="InterPro" id="IPR036397">
    <property type="entry name" value="RNaseH_sf"/>
</dbReference>
<evidence type="ECO:0000256" key="1">
    <source>
        <dbReference type="ARBA" id="ARBA00022723"/>
    </source>
</evidence>
<dbReference type="InterPro" id="IPR001584">
    <property type="entry name" value="Integrase_cat-core"/>
</dbReference>
<proteinExistence type="predicted"/>
<sequence>MKRSISEAFRGSITENKDAEQFLKDNEKFFIKNEKAEASSLFNKLVSMSLSYAPVDTWWVDSAATTHPFPTVSWNRQRYFITFIDNYSRYGYLYLIHENSQVLDVFKSFKVEAELQLGKKIKAVKSNRGGEYYKDTTVQVFVPIIVQDTVIVQEQNENPTVDPVTVQENNENIVVAQDTATTQKIMRIFLNPNLYNKLNNLTKCHYSLRRSNREKKIIYGLKQASRQWYHKFIKSLPYGFEVNIIDEYVYRKFSGSKHIFLVLYVDDILLASNDKGLLHETKKFLSNKFEMKDFGDASFALGIEILRYCSQSILGLSQKNYIEKILSRYGMERCRPMDTLVTKEDKFSIKQCPKNDLERTAMHDKPYA</sequence>
<evidence type="ECO:0000313" key="4">
    <source>
        <dbReference type="Proteomes" id="UP000515211"/>
    </source>
</evidence>
<dbReference type="Proteomes" id="UP000515211">
    <property type="component" value="Chromosome 5"/>
</dbReference>
<dbReference type="AlphaFoldDB" id="A0A6P4DMV8"/>
<dbReference type="GeneID" id="107490752"/>
<dbReference type="KEGG" id="adu:107490752"/>
<evidence type="ECO:0000313" key="5">
    <source>
        <dbReference type="RefSeq" id="XP_015967041.1"/>
    </source>
</evidence>
<gene>
    <name evidence="5" type="primary">LOC107490752</name>
</gene>
<accession>A0A6P4DMV8</accession>
<reference evidence="4" key="1">
    <citation type="journal article" date="2016" name="Nat. Genet.">
        <title>The genome sequences of Arachis duranensis and Arachis ipaensis, the diploid ancestors of cultivated peanut.</title>
        <authorList>
            <person name="Bertioli D.J."/>
            <person name="Cannon S.B."/>
            <person name="Froenicke L."/>
            <person name="Huang G."/>
            <person name="Farmer A.D."/>
            <person name="Cannon E.K."/>
            <person name="Liu X."/>
            <person name="Gao D."/>
            <person name="Clevenger J."/>
            <person name="Dash S."/>
            <person name="Ren L."/>
            <person name="Moretzsohn M.C."/>
            <person name="Shirasawa K."/>
            <person name="Huang W."/>
            <person name="Vidigal B."/>
            <person name="Abernathy B."/>
            <person name="Chu Y."/>
            <person name="Niederhuth C.E."/>
            <person name="Umale P."/>
            <person name="Araujo A.C."/>
            <person name="Kozik A."/>
            <person name="Kim K.D."/>
            <person name="Burow M.D."/>
            <person name="Varshney R.K."/>
            <person name="Wang X."/>
            <person name="Zhang X."/>
            <person name="Barkley N."/>
            <person name="Guimaraes P.M."/>
            <person name="Isobe S."/>
            <person name="Guo B."/>
            <person name="Liao B."/>
            <person name="Stalker H.T."/>
            <person name="Schmitz R.J."/>
            <person name="Scheffler B.E."/>
            <person name="Leal-Bertioli S.C."/>
            <person name="Xun X."/>
            <person name="Jackson S.A."/>
            <person name="Michelmore R."/>
            <person name="Ozias-Akins P."/>
        </authorList>
    </citation>
    <scope>NUCLEOTIDE SEQUENCE [LARGE SCALE GENOMIC DNA]</scope>
    <source>
        <strain evidence="4">cv. V14167</strain>
    </source>
</reference>
<organism evidence="4 5">
    <name type="scientific">Arachis duranensis</name>
    <name type="common">Wild peanut</name>
    <dbReference type="NCBI Taxonomy" id="130453"/>
    <lineage>
        <taxon>Eukaryota</taxon>
        <taxon>Viridiplantae</taxon>
        <taxon>Streptophyta</taxon>
        <taxon>Embryophyta</taxon>
        <taxon>Tracheophyta</taxon>
        <taxon>Spermatophyta</taxon>
        <taxon>Magnoliopsida</taxon>
        <taxon>eudicotyledons</taxon>
        <taxon>Gunneridae</taxon>
        <taxon>Pentapetalae</taxon>
        <taxon>rosids</taxon>
        <taxon>fabids</taxon>
        <taxon>Fabales</taxon>
        <taxon>Fabaceae</taxon>
        <taxon>Papilionoideae</taxon>
        <taxon>50 kb inversion clade</taxon>
        <taxon>dalbergioids sensu lato</taxon>
        <taxon>Dalbergieae</taxon>
        <taxon>Pterocarpus clade</taxon>
        <taxon>Arachis</taxon>
    </lineage>
</organism>
<dbReference type="SUPFAM" id="SSF56672">
    <property type="entry name" value="DNA/RNA polymerases"/>
    <property type="match status" value="1"/>
</dbReference>
<protein>
    <submittedName>
        <fullName evidence="5">Uncharacterized protein LOC107490752</fullName>
    </submittedName>
</protein>
<dbReference type="InterPro" id="IPR039537">
    <property type="entry name" value="Retrotran_Ty1/copia-like"/>
</dbReference>
<reference evidence="5" key="2">
    <citation type="submission" date="2025-08" db="UniProtKB">
        <authorList>
            <consortium name="RefSeq"/>
        </authorList>
    </citation>
    <scope>IDENTIFICATION</scope>
    <source>
        <tissue evidence="5">Whole plant</tissue>
    </source>
</reference>
<keyword evidence="4" id="KW-1185">Reference proteome</keyword>
<dbReference type="InterPro" id="IPR043502">
    <property type="entry name" value="DNA/RNA_pol_sf"/>
</dbReference>
<dbReference type="GO" id="GO:0046872">
    <property type="term" value="F:metal ion binding"/>
    <property type="evidence" value="ECO:0007669"/>
    <property type="project" value="UniProtKB-KW"/>
</dbReference>
<dbReference type="Gene3D" id="3.30.420.10">
    <property type="entry name" value="Ribonuclease H-like superfamily/Ribonuclease H"/>
    <property type="match status" value="1"/>
</dbReference>
<dbReference type="GO" id="GO:0003676">
    <property type="term" value="F:nucleic acid binding"/>
    <property type="evidence" value="ECO:0007669"/>
    <property type="project" value="InterPro"/>
</dbReference>
<name>A0A6P4DMV8_ARADU</name>